<dbReference type="InterPro" id="IPR016181">
    <property type="entry name" value="Acyl_CoA_acyltransferase"/>
</dbReference>
<sequence length="184" mass="21545">MDYHFRTAQNSEDFKGIIALQQANLLQNLSLETIQKEGFVRVYHSLEDLTKLNEFEKQLIAIQDKEVIAYILAMPPASRTSIPMLLPMFEQFDHINWKGKKVSSYSYLAIGQVCVAKEFRSQGLFANAYAAYRELFSKEYDFAITEISKKNLRSLSAHKKIGFQTIHTFQDEYEEWDIVLWDWK</sequence>
<gene>
    <name evidence="2" type="ORF">SAMN04488519_101159</name>
</gene>
<dbReference type="EMBL" id="FOVW01000001">
    <property type="protein sequence ID" value="SFN61777.1"/>
    <property type="molecule type" value="Genomic_DNA"/>
</dbReference>
<dbReference type="AlphaFoldDB" id="A0A1I5AH68"/>
<dbReference type="SUPFAM" id="SSF55729">
    <property type="entry name" value="Acyl-CoA N-acyltransferases (Nat)"/>
    <property type="match status" value="1"/>
</dbReference>
<protein>
    <recommendedName>
        <fullName evidence="1">N-acetyltransferase domain-containing protein</fullName>
    </recommendedName>
</protein>
<dbReference type="PROSITE" id="PS51186">
    <property type="entry name" value="GNAT"/>
    <property type="match status" value="1"/>
</dbReference>
<keyword evidence="3" id="KW-1185">Reference proteome</keyword>
<dbReference type="STRING" id="226506.SAMN04488519_101159"/>
<dbReference type="RefSeq" id="WP_091648939.1">
    <property type="nucleotide sequence ID" value="NZ_FOVW01000001.1"/>
</dbReference>
<dbReference type="Proteomes" id="UP000199564">
    <property type="component" value="Unassembled WGS sequence"/>
</dbReference>
<evidence type="ECO:0000313" key="3">
    <source>
        <dbReference type="Proteomes" id="UP000199564"/>
    </source>
</evidence>
<evidence type="ECO:0000313" key="2">
    <source>
        <dbReference type="EMBL" id="SFN61777.1"/>
    </source>
</evidence>
<dbReference type="Gene3D" id="3.40.630.30">
    <property type="match status" value="1"/>
</dbReference>
<proteinExistence type="predicted"/>
<evidence type="ECO:0000259" key="1">
    <source>
        <dbReference type="PROSITE" id="PS51186"/>
    </source>
</evidence>
<accession>A0A1I5AH68</accession>
<organism evidence="2 3">
    <name type="scientific">Algoriphagus ornithinivorans</name>
    <dbReference type="NCBI Taxonomy" id="226506"/>
    <lineage>
        <taxon>Bacteria</taxon>
        <taxon>Pseudomonadati</taxon>
        <taxon>Bacteroidota</taxon>
        <taxon>Cytophagia</taxon>
        <taxon>Cytophagales</taxon>
        <taxon>Cyclobacteriaceae</taxon>
        <taxon>Algoriphagus</taxon>
    </lineage>
</organism>
<reference evidence="3" key="1">
    <citation type="submission" date="2016-10" db="EMBL/GenBank/DDBJ databases">
        <authorList>
            <person name="Varghese N."/>
            <person name="Submissions S."/>
        </authorList>
    </citation>
    <scope>NUCLEOTIDE SEQUENCE [LARGE SCALE GENOMIC DNA]</scope>
    <source>
        <strain evidence="3">DSM 15282</strain>
    </source>
</reference>
<dbReference type="InterPro" id="IPR000182">
    <property type="entry name" value="GNAT_dom"/>
</dbReference>
<feature type="domain" description="N-acetyltransferase" evidence="1">
    <location>
        <begin position="3"/>
        <end position="184"/>
    </location>
</feature>
<name>A0A1I5AH68_9BACT</name>
<dbReference type="GO" id="GO:0016747">
    <property type="term" value="F:acyltransferase activity, transferring groups other than amino-acyl groups"/>
    <property type="evidence" value="ECO:0007669"/>
    <property type="project" value="InterPro"/>
</dbReference>